<accession>A0ABS8WH35</accession>
<name>A0ABS8WH35_9GAMM</name>
<dbReference type="RefSeq" id="WP_233054825.1">
    <property type="nucleotide sequence ID" value="NZ_JAIMJA010000032.1"/>
</dbReference>
<dbReference type="InterPro" id="IPR011044">
    <property type="entry name" value="Quino_amine_DH_bsu"/>
</dbReference>
<dbReference type="Gene3D" id="2.130.10.10">
    <property type="entry name" value="YVTN repeat-like/Quinoprotein amine dehydrogenase"/>
    <property type="match status" value="1"/>
</dbReference>
<dbReference type="PIRSF" id="PIRSF028101">
    <property type="entry name" value="UCP028101"/>
    <property type="match status" value="1"/>
</dbReference>
<sequence length="369" mass="39939">MNNIKQIITMDRRKFVKGVTGLGLSVPLGCFSLSAAQASNNEQPNPNIGRVFSCAQLAQQNHLVCSDLQGQTLFNIPLPARGHGMTLAPNNEIAVVFARRPGQFMLSFEPTTGQSINQHQMPSGRHCFGHGCFDNSGLLYVSQGVTRDSSGVIGVYDVANDFKEVRTLTGFGTGPHEILLHPDQQHLIVAVGGIQTHGRDKVNLATMAPSFVYLDKQTGAVVQRISLPDHLLSIRHLAVDEQGLVALACQYQGDEAINPLLYTHQLGQPQAMAVAGEEEEWLRFNDYLGSVAIYQDQIIATSPRGNCFAIWHKATRELISITPLTDVCGAAALTANGFVLTTGQGKLASKNSAVNTQWAWDNHLMAIGS</sequence>
<comment type="caution">
    <text evidence="1">The sequence shown here is derived from an EMBL/GenBank/DDBJ whole genome shotgun (WGS) entry which is preliminary data.</text>
</comment>
<dbReference type="PROSITE" id="PS51318">
    <property type="entry name" value="TAT"/>
    <property type="match status" value="1"/>
</dbReference>
<dbReference type="InterPro" id="IPR015943">
    <property type="entry name" value="WD40/YVTN_repeat-like_dom_sf"/>
</dbReference>
<proteinExistence type="predicted"/>
<keyword evidence="2" id="KW-1185">Reference proteome</keyword>
<dbReference type="Proteomes" id="UP001201273">
    <property type="component" value="Unassembled WGS sequence"/>
</dbReference>
<dbReference type="EMBL" id="JAIMJA010000032">
    <property type="protein sequence ID" value="MCE2597081.1"/>
    <property type="molecule type" value="Genomic_DNA"/>
</dbReference>
<evidence type="ECO:0000313" key="2">
    <source>
        <dbReference type="Proteomes" id="UP001201273"/>
    </source>
</evidence>
<dbReference type="SUPFAM" id="SSF50969">
    <property type="entry name" value="YVTN repeat-like/Quinoprotein amine dehydrogenase"/>
    <property type="match status" value="1"/>
</dbReference>
<protein>
    <submittedName>
        <fullName evidence="1">DUF1513 domain-containing protein</fullName>
    </submittedName>
</protein>
<dbReference type="InterPro" id="IPR008311">
    <property type="entry name" value="UCP028101"/>
</dbReference>
<gene>
    <name evidence="1" type="ORF">K6Y31_20100</name>
</gene>
<dbReference type="InterPro" id="IPR006311">
    <property type="entry name" value="TAT_signal"/>
</dbReference>
<reference evidence="1 2" key="1">
    <citation type="journal article" date="2022" name="Environ. Microbiol. Rep.">
        <title>Eco-phylogenetic analyses reveal divergent evolution of vitamin B12 metabolism in the marine bacterial family 'Psychromonadaceae'.</title>
        <authorList>
            <person name="Jin X."/>
            <person name="Yang Y."/>
            <person name="Cao H."/>
            <person name="Gao B."/>
            <person name="Zhao Z."/>
        </authorList>
    </citation>
    <scope>NUCLEOTIDE SEQUENCE [LARGE SCALE GENOMIC DNA]</scope>
    <source>
        <strain evidence="1 2">MKS20</strain>
    </source>
</reference>
<evidence type="ECO:0000313" key="1">
    <source>
        <dbReference type="EMBL" id="MCE2597081.1"/>
    </source>
</evidence>
<dbReference type="Pfam" id="PF07433">
    <property type="entry name" value="DUF1513"/>
    <property type="match status" value="1"/>
</dbReference>
<organism evidence="1 2">
    <name type="scientific">Motilimonas cestriensis</name>
    <dbReference type="NCBI Taxonomy" id="2742685"/>
    <lineage>
        <taxon>Bacteria</taxon>
        <taxon>Pseudomonadati</taxon>
        <taxon>Pseudomonadota</taxon>
        <taxon>Gammaproteobacteria</taxon>
        <taxon>Alteromonadales</taxon>
        <taxon>Alteromonadales genera incertae sedis</taxon>
        <taxon>Motilimonas</taxon>
    </lineage>
</organism>